<dbReference type="SUPFAM" id="SSF48498">
    <property type="entry name" value="Tetracyclin repressor-like, C-terminal domain"/>
    <property type="match status" value="1"/>
</dbReference>
<protein>
    <submittedName>
        <fullName evidence="1">Uncharacterized protein</fullName>
    </submittedName>
</protein>
<dbReference type="AlphaFoldDB" id="A0A1M7TV83"/>
<proteinExistence type="predicted"/>
<dbReference type="OrthoDB" id="7363684at2"/>
<reference evidence="1 2" key="1">
    <citation type="submission" date="2016-12" db="EMBL/GenBank/DDBJ databases">
        <authorList>
            <person name="Song W.-J."/>
            <person name="Kurnit D.M."/>
        </authorList>
    </citation>
    <scope>NUCLEOTIDE SEQUENCE [LARGE SCALE GENOMIC DNA]</scope>
    <source>
        <strain evidence="1 2">CGMCC 1.10808</strain>
    </source>
</reference>
<dbReference type="InterPro" id="IPR036271">
    <property type="entry name" value="Tet_transcr_reg_TetR-rel_C_sf"/>
</dbReference>
<gene>
    <name evidence="1" type="ORF">SAMN05216200_11066</name>
</gene>
<keyword evidence="2" id="KW-1185">Reference proteome</keyword>
<evidence type="ECO:0000313" key="2">
    <source>
        <dbReference type="Proteomes" id="UP000184066"/>
    </source>
</evidence>
<dbReference type="EMBL" id="FRDL01000010">
    <property type="protein sequence ID" value="SHN74523.1"/>
    <property type="molecule type" value="Genomic_DNA"/>
</dbReference>
<dbReference type="InterPro" id="IPR045471">
    <property type="entry name" value="DUF6494"/>
</dbReference>
<dbReference type="RefSeq" id="WP_072748138.1">
    <property type="nucleotide sequence ID" value="NZ_FOHL01000001.1"/>
</dbReference>
<evidence type="ECO:0000313" key="1">
    <source>
        <dbReference type="EMBL" id="SHN74523.1"/>
    </source>
</evidence>
<name>A0A1M7TV83_9RHOB</name>
<dbReference type="Proteomes" id="UP000184066">
    <property type="component" value="Unassembled WGS sequence"/>
</dbReference>
<sequence length="68" mass="7736">MTEDSFDTSLRKFLKTVGVTSQQRIEQAVREARARGQLPPALRARMTLRVEELGLEHVVEGEIRLDEA</sequence>
<dbReference type="STRING" id="1189325.SAMN04488119_101486"/>
<organism evidence="1 2">
    <name type="scientific">Oceanicella actignis</name>
    <dbReference type="NCBI Taxonomy" id="1189325"/>
    <lineage>
        <taxon>Bacteria</taxon>
        <taxon>Pseudomonadati</taxon>
        <taxon>Pseudomonadota</taxon>
        <taxon>Alphaproteobacteria</taxon>
        <taxon>Rhodobacterales</taxon>
        <taxon>Paracoccaceae</taxon>
        <taxon>Oceanicella</taxon>
    </lineage>
</organism>
<dbReference type="Pfam" id="PF20104">
    <property type="entry name" value="DUF6494"/>
    <property type="match status" value="1"/>
</dbReference>
<accession>A0A1M7TV83</accession>